<proteinExistence type="predicted"/>
<dbReference type="KEGG" id="gtt:GUITHDRAFT_153630"/>
<organism evidence="1">
    <name type="scientific">Guillardia theta (strain CCMP2712)</name>
    <name type="common">Cryptophyte</name>
    <dbReference type="NCBI Taxonomy" id="905079"/>
    <lineage>
        <taxon>Eukaryota</taxon>
        <taxon>Cryptophyceae</taxon>
        <taxon>Pyrenomonadales</taxon>
        <taxon>Geminigeraceae</taxon>
        <taxon>Guillardia</taxon>
    </lineage>
</organism>
<evidence type="ECO:0000313" key="2">
    <source>
        <dbReference type="EnsemblProtists" id="EKX42247"/>
    </source>
</evidence>
<dbReference type="OrthoDB" id="5954868at2759"/>
<reference evidence="1 3" key="1">
    <citation type="journal article" date="2012" name="Nature">
        <title>Algal genomes reveal evolutionary mosaicism and the fate of nucleomorphs.</title>
        <authorList>
            <consortium name="DOE Joint Genome Institute"/>
            <person name="Curtis B.A."/>
            <person name="Tanifuji G."/>
            <person name="Burki F."/>
            <person name="Gruber A."/>
            <person name="Irimia M."/>
            <person name="Maruyama S."/>
            <person name="Arias M.C."/>
            <person name="Ball S.G."/>
            <person name="Gile G.H."/>
            <person name="Hirakawa Y."/>
            <person name="Hopkins J.F."/>
            <person name="Kuo A."/>
            <person name="Rensing S.A."/>
            <person name="Schmutz J."/>
            <person name="Symeonidi A."/>
            <person name="Elias M."/>
            <person name="Eveleigh R.J."/>
            <person name="Herman E.K."/>
            <person name="Klute M.J."/>
            <person name="Nakayama T."/>
            <person name="Obornik M."/>
            <person name="Reyes-Prieto A."/>
            <person name="Armbrust E.V."/>
            <person name="Aves S.J."/>
            <person name="Beiko R.G."/>
            <person name="Coutinho P."/>
            <person name="Dacks J.B."/>
            <person name="Durnford D.G."/>
            <person name="Fast N.M."/>
            <person name="Green B.R."/>
            <person name="Grisdale C.J."/>
            <person name="Hempel F."/>
            <person name="Henrissat B."/>
            <person name="Hoppner M.P."/>
            <person name="Ishida K."/>
            <person name="Kim E."/>
            <person name="Koreny L."/>
            <person name="Kroth P.G."/>
            <person name="Liu Y."/>
            <person name="Malik S.B."/>
            <person name="Maier U.G."/>
            <person name="McRose D."/>
            <person name="Mock T."/>
            <person name="Neilson J.A."/>
            <person name="Onodera N.T."/>
            <person name="Poole A.M."/>
            <person name="Pritham E.J."/>
            <person name="Richards T.A."/>
            <person name="Rocap G."/>
            <person name="Roy S.W."/>
            <person name="Sarai C."/>
            <person name="Schaack S."/>
            <person name="Shirato S."/>
            <person name="Slamovits C.H."/>
            <person name="Spencer D.F."/>
            <person name="Suzuki S."/>
            <person name="Worden A.Z."/>
            <person name="Zauner S."/>
            <person name="Barry K."/>
            <person name="Bell C."/>
            <person name="Bharti A.K."/>
            <person name="Crow J.A."/>
            <person name="Grimwood J."/>
            <person name="Kramer R."/>
            <person name="Lindquist E."/>
            <person name="Lucas S."/>
            <person name="Salamov A."/>
            <person name="McFadden G.I."/>
            <person name="Lane C.E."/>
            <person name="Keeling P.J."/>
            <person name="Gray M.W."/>
            <person name="Grigoriev I.V."/>
            <person name="Archibald J.M."/>
        </authorList>
    </citation>
    <scope>NUCLEOTIDE SEQUENCE</scope>
    <source>
        <strain evidence="1 3">CCMP2712</strain>
    </source>
</reference>
<evidence type="ECO:0000313" key="1">
    <source>
        <dbReference type="EMBL" id="EKX42247.1"/>
    </source>
</evidence>
<dbReference type="eggNOG" id="ENOG502S56R">
    <property type="taxonomic scope" value="Eukaryota"/>
</dbReference>
<sequence>MRVDEKLTQNGTKGAYSWRAPILVEVLEQHQCMLWLDAGLEIRSDLSVVIGHIAVDGNFFVTNGWPSPNRFTHPAVVEWHGLKEKDFFLPDPTGTGMRNEIEACGGIQGYRRGSLAHREVLSGYYICLMDPTCIAPPNASKMNFRQDQTVLNVVLASYRLKIPLDSPEYFILLPHTARKYWEHPIPKHQFPVHEDGTFRPCDKGEIFKDNKCVRCEAQDGMCEDDVLDEADGAEYCEDLVIFIRRAFEPKLFEDKLRYRLIGGI</sequence>
<dbReference type="RefSeq" id="XP_005829227.1">
    <property type="nucleotide sequence ID" value="XM_005829170.1"/>
</dbReference>
<dbReference type="HOGENOM" id="CLU_1055413_0_0_1"/>
<evidence type="ECO:0000313" key="3">
    <source>
        <dbReference type="Proteomes" id="UP000011087"/>
    </source>
</evidence>
<gene>
    <name evidence="1" type="ORF">GUITHDRAFT_153630</name>
</gene>
<reference evidence="2" key="3">
    <citation type="submission" date="2015-06" db="UniProtKB">
        <authorList>
            <consortium name="EnsemblProtists"/>
        </authorList>
    </citation>
    <scope>IDENTIFICATION</scope>
</reference>
<reference evidence="3" key="2">
    <citation type="submission" date="2012-11" db="EMBL/GenBank/DDBJ databases">
        <authorList>
            <person name="Kuo A."/>
            <person name="Curtis B.A."/>
            <person name="Tanifuji G."/>
            <person name="Burki F."/>
            <person name="Gruber A."/>
            <person name="Irimia M."/>
            <person name="Maruyama S."/>
            <person name="Arias M.C."/>
            <person name="Ball S.G."/>
            <person name="Gile G.H."/>
            <person name="Hirakawa Y."/>
            <person name="Hopkins J.F."/>
            <person name="Rensing S.A."/>
            <person name="Schmutz J."/>
            <person name="Symeonidi A."/>
            <person name="Elias M."/>
            <person name="Eveleigh R.J."/>
            <person name="Herman E.K."/>
            <person name="Klute M.J."/>
            <person name="Nakayama T."/>
            <person name="Obornik M."/>
            <person name="Reyes-Prieto A."/>
            <person name="Armbrust E.V."/>
            <person name="Aves S.J."/>
            <person name="Beiko R.G."/>
            <person name="Coutinho P."/>
            <person name="Dacks J.B."/>
            <person name="Durnford D.G."/>
            <person name="Fast N.M."/>
            <person name="Green B.R."/>
            <person name="Grisdale C."/>
            <person name="Hempe F."/>
            <person name="Henrissat B."/>
            <person name="Hoppner M.P."/>
            <person name="Ishida K.-I."/>
            <person name="Kim E."/>
            <person name="Koreny L."/>
            <person name="Kroth P.G."/>
            <person name="Liu Y."/>
            <person name="Malik S.-B."/>
            <person name="Maier U.G."/>
            <person name="McRose D."/>
            <person name="Mock T."/>
            <person name="Neilson J.A."/>
            <person name="Onodera N.T."/>
            <person name="Poole A.M."/>
            <person name="Pritham E.J."/>
            <person name="Richards T.A."/>
            <person name="Rocap G."/>
            <person name="Roy S.W."/>
            <person name="Sarai C."/>
            <person name="Schaack S."/>
            <person name="Shirato S."/>
            <person name="Slamovits C.H."/>
            <person name="Spencer D.F."/>
            <person name="Suzuki S."/>
            <person name="Worden A.Z."/>
            <person name="Zauner S."/>
            <person name="Barry K."/>
            <person name="Bell C."/>
            <person name="Bharti A.K."/>
            <person name="Crow J.A."/>
            <person name="Grimwood J."/>
            <person name="Kramer R."/>
            <person name="Lindquist E."/>
            <person name="Lucas S."/>
            <person name="Salamov A."/>
            <person name="McFadden G.I."/>
            <person name="Lane C.E."/>
            <person name="Keeling P.J."/>
            <person name="Gray M.W."/>
            <person name="Grigoriev I.V."/>
            <person name="Archibald J.M."/>
        </authorList>
    </citation>
    <scope>NUCLEOTIDE SEQUENCE</scope>
    <source>
        <strain evidence="3">CCMP2712</strain>
    </source>
</reference>
<dbReference type="PANTHER" id="PTHR31389">
    <property type="entry name" value="LD39211P"/>
    <property type="match status" value="1"/>
</dbReference>
<dbReference type="AlphaFoldDB" id="L1J1R5"/>
<dbReference type="EnsemblProtists" id="EKX42247">
    <property type="protein sequence ID" value="EKX42247"/>
    <property type="gene ID" value="GUITHDRAFT_153630"/>
</dbReference>
<accession>L1J1R5</accession>
<dbReference type="PANTHER" id="PTHR31389:SF4">
    <property type="entry name" value="LD39211P"/>
    <property type="match status" value="1"/>
</dbReference>
<name>L1J1R5_GUITC</name>
<protein>
    <submittedName>
        <fullName evidence="1 2">Uncharacterized protein</fullName>
    </submittedName>
</protein>
<dbReference type="PaxDb" id="55529-EKX42247"/>
<dbReference type="GeneID" id="17298933"/>
<keyword evidence="3" id="KW-1185">Reference proteome</keyword>
<dbReference type="Proteomes" id="UP000011087">
    <property type="component" value="Unassembled WGS sequence"/>
</dbReference>
<dbReference type="EMBL" id="JH993018">
    <property type="protein sequence ID" value="EKX42247.1"/>
    <property type="molecule type" value="Genomic_DNA"/>
</dbReference>